<name>A0AAE1ZK60_SCHME</name>
<proteinExistence type="inferred from homology"/>
<dbReference type="InterPro" id="IPR052066">
    <property type="entry name" value="Glycosphingolipid_Hydrolases"/>
</dbReference>
<dbReference type="InterPro" id="IPR017853">
    <property type="entry name" value="GH"/>
</dbReference>
<dbReference type="InterPro" id="IPR001547">
    <property type="entry name" value="Glyco_hydro_5"/>
</dbReference>
<dbReference type="EMBL" id="JALJAT010000001">
    <property type="protein sequence ID" value="KAK4475761.1"/>
    <property type="molecule type" value="Genomic_DNA"/>
</dbReference>
<dbReference type="AlphaFoldDB" id="A0AAE1ZK60"/>
<evidence type="ECO:0000256" key="3">
    <source>
        <dbReference type="ARBA" id="ARBA00023295"/>
    </source>
</evidence>
<keyword evidence="3 4" id="KW-0326">Glycosidase</keyword>
<sequence>MFIHYTNITIHSITHSFTILLILICTLIHPQIHAKITIDNDIGEFIDSRGFVKLFHGINCVRKVSPFYYPIHLNATSFKVLRDWGVNVIRLAISWFALKPFENETNWEYVDIIERIVDNAELYGIYIIIDLHQDGLSKRLGAIDSVPYWFMDKIKRAPHYLQYPWPLTRDPSVNEWFLTYATYESAHVFESIYRNVSGIWSYFAEYWVIMTERFGSKRNLLGYNLLNEPAPGNVYKNPFVLLPCKL</sequence>
<gene>
    <name evidence="6" type="ORF">MN116_001021</name>
</gene>
<evidence type="ECO:0000313" key="6">
    <source>
        <dbReference type="EMBL" id="KAK4475761.1"/>
    </source>
</evidence>
<keyword evidence="2 4" id="KW-0378">Hydrolase</keyword>
<evidence type="ECO:0000256" key="1">
    <source>
        <dbReference type="ARBA" id="ARBA00005641"/>
    </source>
</evidence>
<dbReference type="Pfam" id="PF00150">
    <property type="entry name" value="Cellulase"/>
    <property type="match status" value="1"/>
</dbReference>
<dbReference type="PANTHER" id="PTHR31308">
    <property type="match status" value="1"/>
</dbReference>
<feature type="domain" description="Glycoside hydrolase family 5" evidence="5">
    <location>
        <begin position="68"/>
        <end position="232"/>
    </location>
</feature>
<evidence type="ECO:0000313" key="7">
    <source>
        <dbReference type="Proteomes" id="UP001292079"/>
    </source>
</evidence>
<dbReference type="SUPFAM" id="SSF51445">
    <property type="entry name" value="(Trans)glycosidases"/>
    <property type="match status" value="1"/>
</dbReference>
<dbReference type="GO" id="GO:0004553">
    <property type="term" value="F:hydrolase activity, hydrolyzing O-glycosyl compounds"/>
    <property type="evidence" value="ECO:0007669"/>
    <property type="project" value="InterPro"/>
</dbReference>
<comment type="similarity">
    <text evidence="1 4">Belongs to the glycosyl hydrolase 5 (cellulase A) family.</text>
</comment>
<reference evidence="6" key="1">
    <citation type="submission" date="2022-04" db="EMBL/GenBank/DDBJ databases">
        <authorList>
            <person name="Xu L."/>
            <person name="Lv Z."/>
        </authorList>
    </citation>
    <scope>NUCLEOTIDE SEQUENCE</scope>
    <source>
        <strain evidence="6">LV_2022a</strain>
    </source>
</reference>
<accession>A0AAE1ZK60</accession>
<comment type="caution">
    <text evidence="6">The sequence shown here is derived from an EMBL/GenBank/DDBJ whole genome shotgun (WGS) entry which is preliminary data.</text>
</comment>
<reference evidence="6" key="2">
    <citation type="journal article" date="2023" name="Infect Dis Poverty">
        <title>Chromosome-scale genome of the human blood fluke Schistosoma mekongi and its implications for public health.</title>
        <authorList>
            <person name="Zhou M."/>
            <person name="Xu L."/>
            <person name="Xu D."/>
            <person name="Chen W."/>
            <person name="Khan J."/>
            <person name="Hu Y."/>
            <person name="Huang H."/>
            <person name="Wei H."/>
            <person name="Zhang Y."/>
            <person name="Chusongsang P."/>
            <person name="Tanasarnprasert K."/>
            <person name="Hu X."/>
            <person name="Limpanont Y."/>
            <person name="Lv Z."/>
        </authorList>
    </citation>
    <scope>NUCLEOTIDE SEQUENCE</scope>
    <source>
        <strain evidence="6">LV_2022a</strain>
    </source>
</reference>
<keyword evidence="7" id="KW-1185">Reference proteome</keyword>
<dbReference type="PANTHER" id="PTHR31308:SF3">
    <property type="entry name" value="ENDOGLYCOCERAMIDASE"/>
    <property type="match status" value="1"/>
</dbReference>
<evidence type="ECO:0000256" key="4">
    <source>
        <dbReference type="RuleBase" id="RU361153"/>
    </source>
</evidence>
<dbReference type="Gene3D" id="3.20.20.80">
    <property type="entry name" value="Glycosidases"/>
    <property type="match status" value="1"/>
</dbReference>
<organism evidence="6 7">
    <name type="scientific">Schistosoma mekongi</name>
    <name type="common">Parasitic worm</name>
    <dbReference type="NCBI Taxonomy" id="38744"/>
    <lineage>
        <taxon>Eukaryota</taxon>
        <taxon>Metazoa</taxon>
        <taxon>Spiralia</taxon>
        <taxon>Lophotrochozoa</taxon>
        <taxon>Platyhelminthes</taxon>
        <taxon>Trematoda</taxon>
        <taxon>Digenea</taxon>
        <taxon>Strigeidida</taxon>
        <taxon>Schistosomatoidea</taxon>
        <taxon>Schistosomatidae</taxon>
        <taxon>Schistosoma</taxon>
    </lineage>
</organism>
<dbReference type="GO" id="GO:0000272">
    <property type="term" value="P:polysaccharide catabolic process"/>
    <property type="evidence" value="ECO:0007669"/>
    <property type="project" value="InterPro"/>
</dbReference>
<protein>
    <recommendedName>
        <fullName evidence="5">Glycoside hydrolase family 5 domain-containing protein</fullName>
    </recommendedName>
</protein>
<evidence type="ECO:0000259" key="5">
    <source>
        <dbReference type="Pfam" id="PF00150"/>
    </source>
</evidence>
<evidence type="ECO:0000256" key="2">
    <source>
        <dbReference type="ARBA" id="ARBA00022801"/>
    </source>
</evidence>
<dbReference type="Proteomes" id="UP001292079">
    <property type="component" value="Unassembled WGS sequence"/>
</dbReference>